<organism evidence="2">
    <name type="scientific">marine sediment metagenome</name>
    <dbReference type="NCBI Taxonomy" id="412755"/>
    <lineage>
        <taxon>unclassified sequences</taxon>
        <taxon>metagenomes</taxon>
        <taxon>ecological metagenomes</taxon>
    </lineage>
</organism>
<dbReference type="InterPro" id="IPR001460">
    <property type="entry name" value="PCN-bd_Tpept"/>
</dbReference>
<name>X0WE12_9ZZZZ</name>
<sequence>LLEGHKGAIIVMDSNSGEILGLVSKPDFDPNIFVSSTDPALIKNLLRRRDYLFVSRAISGTYPPGSAFKIVTASAALELEKINLKEQLDCKGFYVLGNRRFNCWKSSGHNLQTITEGIKNSCNVFFYQLGRRAGVEGLSDYSLRYNFGSPTEIDLPYERDGVVPDRTWKKRYKKEPWYEGDTVNFAIGQGYLLVTPIQILRMINAVATEGESVKPFLVKKIDAVEIFSSQKRRLNVSRNTFRIIKEGIKRAVEDIGGTAR</sequence>
<dbReference type="AlphaFoldDB" id="X0WE12"/>
<dbReference type="InterPro" id="IPR050515">
    <property type="entry name" value="Beta-lactam/transpept"/>
</dbReference>
<comment type="caution">
    <text evidence="2">The sequence shown here is derived from an EMBL/GenBank/DDBJ whole genome shotgun (WGS) entry which is preliminary data.</text>
</comment>
<dbReference type="GO" id="GO:0008658">
    <property type="term" value="F:penicillin binding"/>
    <property type="evidence" value="ECO:0007669"/>
    <property type="project" value="InterPro"/>
</dbReference>
<reference evidence="2" key="1">
    <citation type="journal article" date="2014" name="Front. Microbiol.">
        <title>High frequency of phylogenetically diverse reductive dehalogenase-homologous genes in deep subseafloor sedimentary metagenomes.</title>
        <authorList>
            <person name="Kawai M."/>
            <person name="Futagami T."/>
            <person name="Toyoda A."/>
            <person name="Takaki Y."/>
            <person name="Nishi S."/>
            <person name="Hori S."/>
            <person name="Arai W."/>
            <person name="Tsubouchi T."/>
            <person name="Morono Y."/>
            <person name="Uchiyama I."/>
            <person name="Ito T."/>
            <person name="Fujiyama A."/>
            <person name="Inagaki F."/>
            <person name="Takami H."/>
        </authorList>
    </citation>
    <scope>NUCLEOTIDE SEQUENCE</scope>
    <source>
        <strain evidence="2">Expedition CK06-06</strain>
    </source>
</reference>
<proteinExistence type="predicted"/>
<dbReference type="GO" id="GO:0071555">
    <property type="term" value="P:cell wall organization"/>
    <property type="evidence" value="ECO:0007669"/>
    <property type="project" value="TreeGrafter"/>
</dbReference>
<feature type="non-terminal residue" evidence="2">
    <location>
        <position position="260"/>
    </location>
</feature>
<dbReference type="SUPFAM" id="SSF56601">
    <property type="entry name" value="beta-lactamase/transpeptidase-like"/>
    <property type="match status" value="1"/>
</dbReference>
<dbReference type="PANTHER" id="PTHR30627">
    <property type="entry name" value="PEPTIDOGLYCAN D,D-TRANSPEPTIDASE"/>
    <property type="match status" value="1"/>
</dbReference>
<evidence type="ECO:0000313" key="2">
    <source>
        <dbReference type="EMBL" id="GAG21412.1"/>
    </source>
</evidence>
<feature type="non-terminal residue" evidence="2">
    <location>
        <position position="1"/>
    </location>
</feature>
<evidence type="ECO:0000259" key="1">
    <source>
        <dbReference type="Pfam" id="PF00905"/>
    </source>
</evidence>
<dbReference type="Pfam" id="PF00905">
    <property type="entry name" value="Transpeptidase"/>
    <property type="match status" value="1"/>
</dbReference>
<dbReference type="GO" id="GO:0071972">
    <property type="term" value="F:peptidoglycan L,D-transpeptidase activity"/>
    <property type="evidence" value="ECO:0007669"/>
    <property type="project" value="TreeGrafter"/>
</dbReference>
<dbReference type="PANTHER" id="PTHR30627:SF2">
    <property type="entry name" value="PEPTIDOGLYCAN D,D-TRANSPEPTIDASE MRDA"/>
    <property type="match status" value="1"/>
</dbReference>
<feature type="domain" description="Penicillin-binding protein transpeptidase" evidence="1">
    <location>
        <begin position="7"/>
        <end position="259"/>
    </location>
</feature>
<gene>
    <name evidence="2" type="ORF">S01H1_51218</name>
</gene>
<dbReference type="InterPro" id="IPR012338">
    <property type="entry name" value="Beta-lactam/transpept-like"/>
</dbReference>
<protein>
    <recommendedName>
        <fullName evidence="1">Penicillin-binding protein transpeptidase domain-containing protein</fullName>
    </recommendedName>
</protein>
<dbReference type="Gene3D" id="3.40.710.10">
    <property type="entry name" value="DD-peptidase/beta-lactamase superfamily"/>
    <property type="match status" value="1"/>
</dbReference>
<dbReference type="GO" id="GO:0005886">
    <property type="term" value="C:plasma membrane"/>
    <property type="evidence" value="ECO:0007669"/>
    <property type="project" value="TreeGrafter"/>
</dbReference>
<dbReference type="EMBL" id="BARS01033044">
    <property type="protein sequence ID" value="GAG21412.1"/>
    <property type="molecule type" value="Genomic_DNA"/>
</dbReference>
<accession>X0WE12</accession>